<dbReference type="GO" id="GO:0042597">
    <property type="term" value="C:periplasmic space"/>
    <property type="evidence" value="ECO:0007669"/>
    <property type="project" value="UniProtKB-ARBA"/>
</dbReference>
<dbReference type="SUPFAM" id="SSF53850">
    <property type="entry name" value="Periplasmic binding protein-like II"/>
    <property type="match status" value="1"/>
</dbReference>
<dbReference type="InterPro" id="IPR030678">
    <property type="entry name" value="Peptide/Ni-bd"/>
</dbReference>
<dbReference type="Gene3D" id="3.10.105.10">
    <property type="entry name" value="Dipeptide-binding Protein, Domain 3"/>
    <property type="match status" value="1"/>
</dbReference>
<gene>
    <name evidence="8" type="ORF">SAMN02745247_01313</name>
</gene>
<dbReference type="GO" id="GO:1904680">
    <property type="term" value="F:peptide transmembrane transporter activity"/>
    <property type="evidence" value="ECO:0007669"/>
    <property type="project" value="TreeGrafter"/>
</dbReference>
<organism evidence="8 9">
    <name type="scientific">Butyrivibrio hungatei DSM 14810</name>
    <dbReference type="NCBI Taxonomy" id="1121132"/>
    <lineage>
        <taxon>Bacteria</taxon>
        <taxon>Bacillati</taxon>
        <taxon>Bacillota</taxon>
        <taxon>Clostridia</taxon>
        <taxon>Lachnospirales</taxon>
        <taxon>Lachnospiraceae</taxon>
        <taxon>Butyrivibrio</taxon>
    </lineage>
</organism>
<feature type="signal peptide" evidence="6">
    <location>
        <begin position="1"/>
        <end position="27"/>
    </location>
</feature>
<sequence>MIKRSFMKRSVSSLLLVVLTTLTVALGGCSSDKAGESTEGNQGTGASTETVTSTADTDVTNTSDDLSKLIVGVPQDISELDPHTATGAGIQEVLFNVYEGLVKPDASGNLIPAVASDYTISDDSTVYTFTLRDGIKFHDGSLVTVEDIKYSIDRNRGADGSEPLISSFSSIDSVNIIDDSHVEIVLKEANSDFLPLLTVAIVPEANKDLNTNPIGTGPYKFVSRSPQENFVVTRFDDYWGDKAYIKDVVFKVEANSDAIVMDLEGGSIDMIARITSTQAAQLSDKFEIYEGTMNLVQALYLNNAEKPFDDVRVRQALCYAIDPQEIMNFVSDGAGTEIGSAMFPAFTKYYDASLNDTYNQDTEKAKALLAEAGYPDGFEFTITVPSNYAQHIDTAQVISEELKNIGVTANIQEVEWNTWLDEVYKQKKYQSTVVGFDASTLSASALLARYVSTSSKNTFNYSSAAYDEAYAKAVASNDDAEKTKYYKECLKILSEDAANVYIQDLPAFVALNKKFTGYVFYPLYVQDIAKIRPAQ</sequence>
<evidence type="ECO:0000256" key="1">
    <source>
        <dbReference type="ARBA" id="ARBA00004193"/>
    </source>
</evidence>
<dbReference type="GO" id="GO:0015833">
    <property type="term" value="P:peptide transport"/>
    <property type="evidence" value="ECO:0007669"/>
    <property type="project" value="TreeGrafter"/>
</dbReference>
<dbReference type="EMBL" id="FRDH01000005">
    <property type="protein sequence ID" value="SHN55229.1"/>
    <property type="molecule type" value="Genomic_DNA"/>
</dbReference>
<evidence type="ECO:0000313" key="9">
    <source>
        <dbReference type="Proteomes" id="UP000184097"/>
    </source>
</evidence>
<evidence type="ECO:0000256" key="5">
    <source>
        <dbReference type="SAM" id="MobiDB-lite"/>
    </source>
</evidence>
<feature type="compositionally biased region" description="Polar residues" evidence="5">
    <location>
        <begin position="38"/>
        <end position="58"/>
    </location>
</feature>
<comment type="similarity">
    <text evidence="2">Belongs to the bacterial solute-binding protein 5 family.</text>
</comment>
<name>A0A1M7S989_9FIRM</name>
<evidence type="ECO:0000256" key="3">
    <source>
        <dbReference type="ARBA" id="ARBA00022448"/>
    </source>
</evidence>
<dbReference type="AlphaFoldDB" id="A0A1M7S989"/>
<dbReference type="InterPro" id="IPR023765">
    <property type="entry name" value="SBP_5_CS"/>
</dbReference>
<feature type="chain" id="PRO_5039003271" evidence="6">
    <location>
        <begin position="28"/>
        <end position="535"/>
    </location>
</feature>
<reference evidence="8 9" key="1">
    <citation type="submission" date="2016-12" db="EMBL/GenBank/DDBJ databases">
        <authorList>
            <person name="Song W.-J."/>
            <person name="Kurnit D.M."/>
        </authorList>
    </citation>
    <scope>NUCLEOTIDE SEQUENCE [LARGE SCALE GENOMIC DNA]</scope>
    <source>
        <strain evidence="8 9">DSM 14810</strain>
    </source>
</reference>
<dbReference type="PANTHER" id="PTHR30290:SF9">
    <property type="entry name" value="OLIGOPEPTIDE-BINDING PROTEIN APPA"/>
    <property type="match status" value="1"/>
</dbReference>
<dbReference type="PROSITE" id="PS51257">
    <property type="entry name" value="PROKAR_LIPOPROTEIN"/>
    <property type="match status" value="1"/>
</dbReference>
<evidence type="ECO:0000256" key="4">
    <source>
        <dbReference type="ARBA" id="ARBA00022729"/>
    </source>
</evidence>
<evidence type="ECO:0000313" key="8">
    <source>
        <dbReference type="EMBL" id="SHN55229.1"/>
    </source>
</evidence>
<protein>
    <submittedName>
        <fullName evidence="8">Peptide/nickel transport system substrate-binding protein</fullName>
    </submittedName>
</protein>
<dbReference type="InterPro" id="IPR039424">
    <property type="entry name" value="SBP_5"/>
</dbReference>
<evidence type="ECO:0000256" key="2">
    <source>
        <dbReference type="ARBA" id="ARBA00005695"/>
    </source>
</evidence>
<dbReference type="Gene3D" id="3.90.76.10">
    <property type="entry name" value="Dipeptide-binding Protein, Domain 1"/>
    <property type="match status" value="1"/>
</dbReference>
<dbReference type="InterPro" id="IPR000914">
    <property type="entry name" value="SBP_5_dom"/>
</dbReference>
<dbReference type="Gene3D" id="3.40.190.10">
    <property type="entry name" value="Periplasmic binding protein-like II"/>
    <property type="match status" value="1"/>
</dbReference>
<evidence type="ECO:0000259" key="7">
    <source>
        <dbReference type="Pfam" id="PF00496"/>
    </source>
</evidence>
<proteinExistence type="inferred from homology"/>
<feature type="domain" description="Solute-binding protein family 5" evidence="7">
    <location>
        <begin position="110"/>
        <end position="456"/>
    </location>
</feature>
<dbReference type="Proteomes" id="UP000184097">
    <property type="component" value="Unassembled WGS sequence"/>
</dbReference>
<dbReference type="GO" id="GO:0043190">
    <property type="term" value="C:ATP-binding cassette (ABC) transporter complex"/>
    <property type="evidence" value="ECO:0007669"/>
    <property type="project" value="InterPro"/>
</dbReference>
<accession>A0A1M7S989</accession>
<evidence type="ECO:0000256" key="6">
    <source>
        <dbReference type="SAM" id="SignalP"/>
    </source>
</evidence>
<comment type="subcellular location">
    <subcellularLocation>
        <location evidence="1">Cell membrane</location>
        <topology evidence="1">Lipid-anchor</topology>
    </subcellularLocation>
</comment>
<keyword evidence="4 6" id="KW-0732">Signal</keyword>
<dbReference type="PROSITE" id="PS01040">
    <property type="entry name" value="SBP_BACTERIAL_5"/>
    <property type="match status" value="1"/>
</dbReference>
<dbReference type="Pfam" id="PF00496">
    <property type="entry name" value="SBP_bac_5"/>
    <property type="match status" value="1"/>
</dbReference>
<keyword evidence="3" id="KW-0813">Transport</keyword>
<dbReference type="PANTHER" id="PTHR30290">
    <property type="entry name" value="PERIPLASMIC BINDING COMPONENT OF ABC TRANSPORTER"/>
    <property type="match status" value="1"/>
</dbReference>
<dbReference type="PIRSF" id="PIRSF002741">
    <property type="entry name" value="MppA"/>
    <property type="match status" value="1"/>
</dbReference>
<feature type="region of interest" description="Disordered" evidence="5">
    <location>
        <begin position="30"/>
        <end position="58"/>
    </location>
</feature>